<dbReference type="EMBL" id="BHGK01000001">
    <property type="protein sequence ID" value="GCA66133.1"/>
    <property type="molecule type" value="Genomic_DNA"/>
</dbReference>
<evidence type="ECO:0000313" key="2">
    <source>
        <dbReference type="EMBL" id="GCA66133.1"/>
    </source>
</evidence>
<protein>
    <submittedName>
        <fullName evidence="2">Uncharacterized protein</fullName>
    </submittedName>
</protein>
<evidence type="ECO:0000313" key="3">
    <source>
        <dbReference type="Proteomes" id="UP000265643"/>
    </source>
</evidence>
<gene>
    <name evidence="2" type="ORF">KGMB01110_05690</name>
</gene>
<sequence length="203" mass="23213">MVKYFNAFLKVITTAIELVISFILAASIIVMIGRLLLDFHNIPYLDVYPNYDDLLTNCFNLIIGVELIRMLYKHNPSTVFEVLLFAIARQVILAHDDAITTLIGVIAIAILFATRKFLFVAFDKSEKVIFRANQSVHHVNQLLHVHIPYKDDETLGEVMIRKLEAEQQEIGVGACVYDREFGLRIAKMNHGKITRIELIRSIQ</sequence>
<proteinExistence type="predicted"/>
<keyword evidence="1" id="KW-1133">Transmembrane helix</keyword>
<feature type="transmembrane region" description="Helical" evidence="1">
    <location>
        <begin position="7"/>
        <end position="34"/>
    </location>
</feature>
<dbReference type="Proteomes" id="UP000265643">
    <property type="component" value="Unassembled WGS sequence"/>
</dbReference>
<dbReference type="RefSeq" id="WP_119297498.1">
    <property type="nucleotide sequence ID" value="NZ_BHGK01000001.1"/>
</dbReference>
<comment type="caution">
    <text evidence="2">The sequence shown here is derived from an EMBL/GenBank/DDBJ whole genome shotgun (WGS) entry which is preliminary data.</text>
</comment>
<feature type="transmembrane region" description="Helical" evidence="1">
    <location>
        <begin position="101"/>
        <end position="122"/>
    </location>
</feature>
<reference evidence="3" key="1">
    <citation type="submission" date="2018-09" db="EMBL/GenBank/DDBJ databases">
        <title>Draft Genome Sequence of Mediterraneibacter sp. KCTC 15684.</title>
        <authorList>
            <person name="Kim J.S."/>
            <person name="Han K.I."/>
            <person name="Suh M.K."/>
            <person name="Lee K.C."/>
            <person name="Eom M.K."/>
            <person name="Lee J.H."/>
            <person name="Park S.H."/>
            <person name="Kang S.W."/>
            <person name="Park J.E."/>
            <person name="Oh B.S."/>
            <person name="Yu S.Y."/>
            <person name="Choi S.H."/>
            <person name="Lee D.H."/>
            <person name="Yoon H."/>
            <person name="Kim B."/>
            <person name="Yang S.J."/>
            <person name="Lee J.S."/>
        </authorList>
    </citation>
    <scope>NUCLEOTIDE SEQUENCE [LARGE SCALE GENOMIC DNA]</scope>
    <source>
        <strain evidence="3">KCTC 15684</strain>
    </source>
</reference>
<keyword evidence="1" id="KW-0812">Transmembrane</keyword>
<dbReference type="AlphaFoldDB" id="A0A391P977"/>
<keyword evidence="3" id="KW-1185">Reference proteome</keyword>
<evidence type="ECO:0000256" key="1">
    <source>
        <dbReference type="SAM" id="Phobius"/>
    </source>
</evidence>
<keyword evidence="1" id="KW-0472">Membrane</keyword>
<organism evidence="2 3">
    <name type="scientific">Mediterraneibacter butyricigenes</name>
    <dbReference type="NCBI Taxonomy" id="2316025"/>
    <lineage>
        <taxon>Bacteria</taxon>
        <taxon>Bacillati</taxon>
        <taxon>Bacillota</taxon>
        <taxon>Clostridia</taxon>
        <taxon>Lachnospirales</taxon>
        <taxon>Lachnospiraceae</taxon>
        <taxon>Mediterraneibacter</taxon>
    </lineage>
</organism>
<accession>A0A391P977</accession>
<name>A0A391P977_9FIRM</name>